<proteinExistence type="predicted"/>
<reference evidence="2" key="1">
    <citation type="journal article" date="2018" name="Curr. Microbiol.">
        <title>Cellulosimicrobium arenosum sp. nov., Isolated from Marine Sediment Sand.</title>
        <authorList>
            <person name="Oh M."/>
            <person name="Kim J.H."/>
            <person name="Yoon J.H."/>
            <person name="Schumann P."/>
            <person name="Kim W."/>
        </authorList>
    </citation>
    <scope>NUCLEOTIDE SEQUENCE</scope>
    <source>
        <strain evidence="2">KCTC 49039</strain>
    </source>
</reference>
<name>A0A927PE76_9MICO</name>
<dbReference type="PANTHER" id="PTHR43194:SF5">
    <property type="entry name" value="PIMELOYL-[ACYL-CARRIER PROTEIN] METHYL ESTER ESTERASE"/>
    <property type="match status" value="1"/>
</dbReference>
<dbReference type="EMBL" id="JACYHB010000008">
    <property type="protein sequence ID" value="MBD8079577.1"/>
    <property type="molecule type" value="Genomic_DNA"/>
</dbReference>
<dbReference type="AlphaFoldDB" id="A0A927PE76"/>
<dbReference type="Proteomes" id="UP000610846">
    <property type="component" value="Unassembled WGS sequence"/>
</dbReference>
<dbReference type="InterPro" id="IPR050228">
    <property type="entry name" value="Carboxylesterase_BioH"/>
</dbReference>
<dbReference type="Gene3D" id="3.40.50.1820">
    <property type="entry name" value="alpha/beta hydrolase"/>
    <property type="match status" value="1"/>
</dbReference>
<dbReference type="GO" id="GO:0016787">
    <property type="term" value="F:hydrolase activity"/>
    <property type="evidence" value="ECO:0007669"/>
    <property type="project" value="UniProtKB-KW"/>
</dbReference>
<protein>
    <submittedName>
        <fullName evidence="2">Alpha/beta hydrolase</fullName>
    </submittedName>
</protein>
<comment type="caution">
    <text evidence="2">The sequence shown here is derived from an EMBL/GenBank/DDBJ whole genome shotgun (WGS) entry which is preliminary data.</text>
</comment>
<keyword evidence="2" id="KW-0378">Hydrolase</keyword>
<dbReference type="PRINTS" id="PR00111">
    <property type="entry name" value="ABHYDROLASE"/>
</dbReference>
<organism evidence="2 3">
    <name type="scientific">Cellulosimicrobium arenosum</name>
    <dbReference type="NCBI Taxonomy" id="2708133"/>
    <lineage>
        <taxon>Bacteria</taxon>
        <taxon>Bacillati</taxon>
        <taxon>Actinomycetota</taxon>
        <taxon>Actinomycetes</taxon>
        <taxon>Micrococcales</taxon>
        <taxon>Promicromonosporaceae</taxon>
        <taxon>Cellulosimicrobium</taxon>
    </lineage>
</organism>
<dbReference type="InterPro" id="IPR029058">
    <property type="entry name" value="AB_hydrolase_fold"/>
</dbReference>
<sequence length="280" mass="29562">MDDVAWDGRTIEVAGYEMFVRAGPEVPGSVPIVHVHGFGVSGTSLLPTAARLAHRATTFVPDLPGYGRSAPRRTTLDIPGLAEALLGLLDALGLERVVLLGNSMGGPVSLEVAHLAPDRVAGIVLASPAGGMHNQPLPRALVQLARDAVRESPAMARIAVPDYLRFGPVATLSTFSELARFPSLERMLRTPVPTLAVVGTRDPLMPPPSRVRELGRLAPAHLAVVVIEGAAHAMNFSHPGELAHVVSSWLDGREIVDDPESPGVARVLHIRREATPTPGG</sequence>
<gene>
    <name evidence="2" type="ORF">IF651_10970</name>
</gene>
<dbReference type="InterPro" id="IPR000073">
    <property type="entry name" value="AB_hydrolase_1"/>
</dbReference>
<dbReference type="SUPFAM" id="SSF53474">
    <property type="entry name" value="alpha/beta-Hydrolases"/>
    <property type="match status" value="1"/>
</dbReference>
<evidence type="ECO:0000259" key="1">
    <source>
        <dbReference type="Pfam" id="PF12697"/>
    </source>
</evidence>
<dbReference type="Pfam" id="PF12697">
    <property type="entry name" value="Abhydrolase_6"/>
    <property type="match status" value="1"/>
</dbReference>
<accession>A0A927PE76</accession>
<feature type="domain" description="AB hydrolase-1" evidence="1">
    <location>
        <begin position="32"/>
        <end position="244"/>
    </location>
</feature>
<evidence type="ECO:0000313" key="3">
    <source>
        <dbReference type="Proteomes" id="UP000610846"/>
    </source>
</evidence>
<dbReference type="RefSeq" id="WP_191829161.1">
    <property type="nucleotide sequence ID" value="NZ_JACYHB010000008.1"/>
</dbReference>
<keyword evidence="3" id="KW-1185">Reference proteome</keyword>
<evidence type="ECO:0000313" key="2">
    <source>
        <dbReference type="EMBL" id="MBD8079577.1"/>
    </source>
</evidence>
<dbReference type="PANTHER" id="PTHR43194">
    <property type="entry name" value="HYDROLASE ALPHA/BETA FOLD FAMILY"/>
    <property type="match status" value="1"/>
</dbReference>
<reference evidence="2" key="2">
    <citation type="submission" date="2020-09" db="EMBL/GenBank/DDBJ databases">
        <authorList>
            <person name="Yu Y."/>
        </authorList>
    </citation>
    <scope>NUCLEOTIDE SEQUENCE</scope>
    <source>
        <strain evidence="2">KCTC 49039</strain>
    </source>
</reference>